<keyword evidence="1" id="KW-0732">Signal</keyword>
<dbReference type="Pfam" id="PF11958">
    <property type="entry name" value="DUF3472"/>
    <property type="match status" value="1"/>
</dbReference>
<dbReference type="Proteomes" id="UP000008461">
    <property type="component" value="Chromosome"/>
</dbReference>
<organism evidence="3 4">
    <name type="scientific">Haliscomenobacter hydrossis (strain ATCC 27775 / DSM 1100 / LMG 10767 / O)</name>
    <dbReference type="NCBI Taxonomy" id="760192"/>
    <lineage>
        <taxon>Bacteria</taxon>
        <taxon>Pseudomonadati</taxon>
        <taxon>Bacteroidota</taxon>
        <taxon>Saprospiria</taxon>
        <taxon>Saprospirales</taxon>
        <taxon>Haliscomenobacteraceae</taxon>
        <taxon>Haliscomenobacter</taxon>
    </lineage>
</organism>
<feature type="chain" id="PRO_5003310105" description="DUF5077 domain-containing protein" evidence="1">
    <location>
        <begin position="19"/>
        <end position="563"/>
    </location>
</feature>
<evidence type="ECO:0000259" key="2">
    <source>
        <dbReference type="Pfam" id="PF16871"/>
    </source>
</evidence>
<dbReference type="AlphaFoldDB" id="F4KQW4"/>
<gene>
    <name evidence="3" type="ordered locus">Halhy_4405</name>
</gene>
<dbReference type="EMBL" id="CP002691">
    <property type="protein sequence ID" value="AEE52249.1"/>
    <property type="molecule type" value="Genomic_DNA"/>
</dbReference>
<dbReference type="Gene3D" id="2.80.10.50">
    <property type="match status" value="1"/>
</dbReference>
<sequence>MKNFTIILCFFIAQQLLAQGNVSIQNAWQQTYLQADSEKPSLGVQSNKAVWVIEKIASSTEVRLKHLASGGYLNAEKDAKFPSIGAIEPGWWSAMWILEPVAGTDQLRLQNKWWSTYLHTESGAIELGTIQPGWASARWKIQPGSNNTTTPTATNKQPFNTVPLGGNTFFSNFGASGIELSIQGIQNWTGATVVPTVYVRFLEKGTYTLNIVAKAAQQSTINVGIQSKNVKVAVNSPDWKKYPLGSFTLEAGYLPIVLNGLIRTGTKFADIQAIEIQGDPAKIKFVDATLTGSAQDSYYFGRRGPSVHMSYTLPAGKNIEWFYNEVTVPSGNDVIGSYFMVNGFAEGYCGIQVNSATERRVLFSVWSPYTTDDPGSIPADQRVKLLGKGPGVNAQDFGGEGSGGQSYLVYNWKAGQTYKFLTRVYPNGDNTTTYSAYFFDPATKNWRFIASFKRPKTSTWYKSPHSFLENFDPERGALTRKVFYNNQWVCDAQGNWSEMTEARFTNDDTGRKKLRMDFNGGVENKQFFLRNCGFFNNFTDPNSMFKRTPGGKKPVINFAQLPK</sequence>
<feature type="signal peptide" evidence="1">
    <location>
        <begin position="1"/>
        <end position="18"/>
    </location>
</feature>
<dbReference type="eggNOG" id="COG4447">
    <property type="taxonomic scope" value="Bacteria"/>
</dbReference>
<dbReference type="InterPro" id="IPR021862">
    <property type="entry name" value="DUF3472"/>
</dbReference>
<name>F4KQW4_HALH1</name>
<dbReference type="CDD" id="cd23432">
    <property type="entry name" value="beta-trefoil_Ricin_EndoBetaGal-like"/>
    <property type="match status" value="1"/>
</dbReference>
<evidence type="ECO:0000313" key="3">
    <source>
        <dbReference type="EMBL" id="AEE52249.1"/>
    </source>
</evidence>
<dbReference type="STRING" id="760192.Halhy_4405"/>
<dbReference type="HOGENOM" id="CLU_032971_0_0_10"/>
<reference key="2">
    <citation type="submission" date="2011-04" db="EMBL/GenBank/DDBJ databases">
        <title>Complete sequence of chromosome of Haliscomenobacter hydrossis DSM 1100.</title>
        <authorList>
            <consortium name="US DOE Joint Genome Institute (JGI-PGF)"/>
            <person name="Lucas S."/>
            <person name="Han J."/>
            <person name="Lapidus A."/>
            <person name="Bruce D."/>
            <person name="Goodwin L."/>
            <person name="Pitluck S."/>
            <person name="Peters L."/>
            <person name="Kyrpides N."/>
            <person name="Mavromatis K."/>
            <person name="Ivanova N."/>
            <person name="Ovchinnikova G."/>
            <person name="Pagani I."/>
            <person name="Daligault H."/>
            <person name="Detter J.C."/>
            <person name="Han C."/>
            <person name="Land M."/>
            <person name="Hauser L."/>
            <person name="Markowitz V."/>
            <person name="Cheng J.-F."/>
            <person name="Hugenholtz P."/>
            <person name="Woyke T."/>
            <person name="Wu D."/>
            <person name="Verbarg S."/>
            <person name="Frueling A."/>
            <person name="Brambilla E."/>
            <person name="Klenk H.-P."/>
            <person name="Eisen J.A."/>
        </authorList>
    </citation>
    <scope>NUCLEOTIDE SEQUENCE</scope>
    <source>
        <strain>DSM 1100</strain>
    </source>
</reference>
<feature type="domain" description="DUF5077" evidence="2">
    <location>
        <begin position="162"/>
        <end position="279"/>
    </location>
</feature>
<dbReference type="Pfam" id="PF16871">
    <property type="entry name" value="DUF5077"/>
    <property type="match status" value="1"/>
</dbReference>
<dbReference type="RefSeq" id="WP_013766787.1">
    <property type="nucleotide sequence ID" value="NC_015510.1"/>
</dbReference>
<evidence type="ECO:0000313" key="4">
    <source>
        <dbReference type="Proteomes" id="UP000008461"/>
    </source>
</evidence>
<dbReference type="InterPro" id="IPR035992">
    <property type="entry name" value="Ricin_B-like_lectins"/>
</dbReference>
<protein>
    <recommendedName>
        <fullName evidence="2">DUF5077 domain-containing protein</fullName>
    </recommendedName>
</protein>
<dbReference type="SUPFAM" id="SSF50370">
    <property type="entry name" value="Ricin B-like lectins"/>
    <property type="match status" value="1"/>
</dbReference>
<proteinExistence type="predicted"/>
<keyword evidence="4" id="KW-1185">Reference proteome</keyword>
<evidence type="ECO:0000256" key="1">
    <source>
        <dbReference type="SAM" id="SignalP"/>
    </source>
</evidence>
<dbReference type="InterPro" id="IPR031712">
    <property type="entry name" value="DUF5077"/>
</dbReference>
<dbReference type="KEGG" id="hhy:Halhy_4405"/>
<dbReference type="eggNOG" id="COG4932">
    <property type="taxonomic scope" value="Bacteria"/>
</dbReference>
<reference evidence="3 4" key="1">
    <citation type="journal article" date="2011" name="Stand. Genomic Sci.">
        <title>Complete genome sequence of Haliscomenobacter hydrossis type strain (O).</title>
        <authorList>
            <consortium name="US DOE Joint Genome Institute (JGI-PGF)"/>
            <person name="Daligault H."/>
            <person name="Lapidus A."/>
            <person name="Zeytun A."/>
            <person name="Nolan M."/>
            <person name="Lucas S."/>
            <person name="Del Rio T.G."/>
            <person name="Tice H."/>
            <person name="Cheng J.F."/>
            <person name="Tapia R."/>
            <person name="Han C."/>
            <person name="Goodwin L."/>
            <person name="Pitluck S."/>
            <person name="Liolios K."/>
            <person name="Pagani I."/>
            <person name="Ivanova N."/>
            <person name="Huntemann M."/>
            <person name="Mavromatis K."/>
            <person name="Mikhailova N."/>
            <person name="Pati A."/>
            <person name="Chen A."/>
            <person name="Palaniappan K."/>
            <person name="Land M."/>
            <person name="Hauser L."/>
            <person name="Brambilla E.M."/>
            <person name="Rohde M."/>
            <person name="Verbarg S."/>
            <person name="Goker M."/>
            <person name="Bristow J."/>
            <person name="Eisen J.A."/>
            <person name="Markowitz V."/>
            <person name="Hugenholtz P."/>
            <person name="Kyrpides N.C."/>
            <person name="Klenk H.P."/>
            <person name="Woyke T."/>
        </authorList>
    </citation>
    <scope>NUCLEOTIDE SEQUENCE [LARGE SCALE GENOMIC DNA]</scope>
    <source>
        <strain evidence="4">ATCC 27775 / DSM 1100 / LMG 10767 / O</strain>
    </source>
</reference>
<accession>F4KQW4</accession>